<sequence>MSEETVRVDIGDDYYKGAYFNEGVDGDYEVSVSQMERWKEVSAAYEAMQDEIEQVMEQQRDRVLALMLERRKGQPSTVPPAIQAAYEDAIARMLQQPPLLKREEGS</sequence>
<evidence type="ECO:0000313" key="1">
    <source>
        <dbReference type="EMBL" id="OEJ24307.1"/>
    </source>
</evidence>
<accession>A0A1E5P4A4</accession>
<organism evidence="1 2">
    <name type="scientific">Streptomyces agglomeratus</name>
    <dbReference type="NCBI Taxonomy" id="285458"/>
    <lineage>
        <taxon>Bacteria</taxon>
        <taxon>Bacillati</taxon>
        <taxon>Actinomycetota</taxon>
        <taxon>Actinomycetes</taxon>
        <taxon>Kitasatosporales</taxon>
        <taxon>Streptomycetaceae</taxon>
        <taxon>Streptomyces</taxon>
    </lineage>
</organism>
<proteinExistence type="predicted"/>
<keyword evidence="2" id="KW-1185">Reference proteome</keyword>
<gene>
    <name evidence="1" type="ORF">AS594_07190</name>
</gene>
<evidence type="ECO:0000313" key="2">
    <source>
        <dbReference type="Proteomes" id="UP000095759"/>
    </source>
</evidence>
<dbReference type="RefSeq" id="WP_069935034.1">
    <property type="nucleotide sequence ID" value="NZ_MEHJ01000001.1"/>
</dbReference>
<name>A0A1E5P4A4_9ACTN</name>
<dbReference type="Proteomes" id="UP000095759">
    <property type="component" value="Unassembled WGS sequence"/>
</dbReference>
<comment type="caution">
    <text evidence="1">The sequence shown here is derived from an EMBL/GenBank/DDBJ whole genome shotgun (WGS) entry which is preliminary data.</text>
</comment>
<protein>
    <submittedName>
        <fullName evidence="1">Uncharacterized protein</fullName>
    </submittedName>
</protein>
<dbReference type="AlphaFoldDB" id="A0A1E5P4A4"/>
<dbReference type="EMBL" id="MEHJ01000001">
    <property type="protein sequence ID" value="OEJ24307.1"/>
    <property type="molecule type" value="Genomic_DNA"/>
</dbReference>
<reference evidence="1 2" key="1">
    <citation type="submission" date="2016-08" db="EMBL/GenBank/DDBJ databases">
        <title>Complete genome sequence of Streptomyces agglomeratus strain 6-3-2, a novel anti-MRSA actinomycete isolated from Wuli of Tebit, China.</title>
        <authorList>
            <person name="Chen X."/>
        </authorList>
    </citation>
    <scope>NUCLEOTIDE SEQUENCE [LARGE SCALE GENOMIC DNA]</scope>
    <source>
        <strain evidence="1 2">6-3-2</strain>
    </source>
</reference>